<gene>
    <name evidence="1" type="ORF">OCV63_06240</name>
</gene>
<evidence type="ECO:0000313" key="2">
    <source>
        <dbReference type="Proteomes" id="UP001652461"/>
    </source>
</evidence>
<organism evidence="1 2">
    <name type="scientific">Laedolimicola ammoniilytica</name>
    <dbReference type="NCBI Taxonomy" id="2981771"/>
    <lineage>
        <taxon>Bacteria</taxon>
        <taxon>Bacillati</taxon>
        <taxon>Bacillota</taxon>
        <taxon>Clostridia</taxon>
        <taxon>Lachnospirales</taxon>
        <taxon>Lachnospiraceae</taxon>
        <taxon>Laedolimicola</taxon>
    </lineage>
</organism>
<comment type="caution">
    <text evidence="1">The sequence shown here is derived from an EMBL/GenBank/DDBJ whole genome shotgun (WGS) entry which is preliminary data.</text>
</comment>
<protein>
    <submittedName>
        <fullName evidence="1">Uncharacterized protein</fullName>
    </submittedName>
</protein>
<name>A0ABT2RW00_9FIRM</name>
<proteinExistence type="predicted"/>
<dbReference type="RefSeq" id="WP_158362841.1">
    <property type="nucleotide sequence ID" value="NZ_JAOQKC010000006.1"/>
</dbReference>
<dbReference type="EMBL" id="JAOQKC010000006">
    <property type="protein sequence ID" value="MCU6696498.1"/>
    <property type="molecule type" value="Genomic_DNA"/>
</dbReference>
<sequence>MTENRKTHAQEEDRRYTQVFEARCPVDASKVKHTVTFIAASCSRVDDLIEDFHCSRNSTCVQCQQNYL</sequence>
<keyword evidence="2" id="KW-1185">Reference proteome</keyword>
<evidence type="ECO:0000313" key="1">
    <source>
        <dbReference type="EMBL" id="MCU6696498.1"/>
    </source>
</evidence>
<dbReference type="Proteomes" id="UP001652461">
    <property type="component" value="Unassembled WGS sequence"/>
</dbReference>
<accession>A0ABT2RW00</accession>
<reference evidence="1 2" key="1">
    <citation type="journal article" date="2021" name="ISME Commun">
        <title>Automated analysis of genomic sequences facilitates high-throughput and comprehensive description of bacteria.</title>
        <authorList>
            <person name="Hitch T.C.A."/>
        </authorList>
    </citation>
    <scope>NUCLEOTIDE SEQUENCE [LARGE SCALE GENOMIC DNA]</scope>
    <source>
        <strain evidence="1 2">Sanger_04</strain>
    </source>
</reference>